<dbReference type="Pfam" id="PF07733">
    <property type="entry name" value="DNA_pol3_alpha"/>
    <property type="match status" value="1"/>
</dbReference>
<feature type="domain" description="DNA polymerase III alpha subunit finger" evidence="10">
    <location>
        <begin position="486"/>
        <end position="655"/>
    </location>
</feature>
<dbReference type="EMBL" id="FPAS01000001">
    <property type="protein sequence ID" value="SFT49977.1"/>
    <property type="molecule type" value="Genomic_DNA"/>
</dbReference>
<dbReference type="Gene3D" id="3.20.20.140">
    <property type="entry name" value="Metal-dependent hydrolases"/>
    <property type="match status" value="2"/>
</dbReference>
<protein>
    <recommendedName>
        <fullName evidence="1">DNA-directed DNA polymerase</fullName>
        <ecNumber evidence="1">2.7.7.7</ecNumber>
    </recommendedName>
</protein>
<sequence>MFNTHSKYSLRYGLKSPESIVDFYKEAGYSCAFITDINTSTAALSLSRYAQEQDFNAAIGIDIRNGMEQCYVILATNNRGFHELNTFVSEHLQKNLEFPALAPYLSNCVTIYPWQKAPQKLGPNEWIGVSKKGLQDYNWKKLQHTDKTLILQPMSFANKRDFNAHRLLRAIENNCLLSALPATEQADADDLFISKEELYQSFEEYPEIIANTEEIAQSCSIHFKFGDDVESQNLKSYTGSCQEDYELVKKLCAKGIKERYKEITPAITTRVEKEIEIIREKEYLSYFLISWDIINYARNKGYFYVGRGSGANSIVAYLLKITDVDPLELDLYFERFINLYRKTPPDFDIDFSWKDRDDVTHYIFERFPNAALLCTYNTFQYKATVRELGKVFGLPKADIDQLSNGKALHQVDEMGRLVLKYSKFIEGLPSHLSIHAGGIIISERPTSWYSACFMPPKGFPTTQFSMLEAEDVGLYKFDILSQRGLGKIKDCIDIIHQNQPHNPPHDIRDVAHFKEDPKIKEMLMKAQALGCFYVESPAMRMLMIKLEVKSYLELVAASSIIRPGVAQSGMMREYILRHKNPERRKEAHPVMLQIMPETYGIMVYQEDVIKVAHHFGGLTLGEADVLRRGMSGKYRSREEFLQVKDKFFENCKHKGYAEKDVTEIWRQIESFAGYAFAKGHSASYAVESFQSLYLKAYYPLEYMLATINNFGGYYRTETYVHEARMLGANIEAPSINKGAWESSIQGDTLYLGFNLVHACEHKVIHKIMQERKRKNFENFDDLINRVHIPLEQLNLLIRIGALRDFQEGKKELLWRSHFYHNAHKEKHREPVLFYPPQKQFTLPQLQEAPYEANFEQMELIGFPLVNPFELSKEKIPPHVTAEDLPRHLGQSVISFGYLITLKRSKTVNKDYMYFGTFMDIHGEMLDTVHFPFVGKKYPFQGKGIYKFQGIVSEEFGYHTIEVNRMRKVAFLDDPRYTEIEDPKEGKVVTDNFTTAIDFKKKRKSPENQLQ</sequence>
<evidence type="ECO:0000259" key="10">
    <source>
        <dbReference type="Pfam" id="PF17657"/>
    </source>
</evidence>
<evidence type="ECO:0000259" key="9">
    <source>
        <dbReference type="Pfam" id="PF14579"/>
    </source>
</evidence>
<evidence type="ECO:0000259" key="8">
    <source>
        <dbReference type="Pfam" id="PF07733"/>
    </source>
</evidence>
<dbReference type="STRING" id="477690.SAMN05216474_0905"/>
<keyword evidence="12" id="KW-1185">Reference proteome</keyword>
<comment type="catalytic activity">
    <reaction evidence="6">
        <text>DNA(n) + a 2'-deoxyribonucleoside 5'-triphosphate = DNA(n+1) + diphosphate</text>
        <dbReference type="Rhea" id="RHEA:22508"/>
        <dbReference type="Rhea" id="RHEA-COMP:17339"/>
        <dbReference type="Rhea" id="RHEA-COMP:17340"/>
        <dbReference type="ChEBI" id="CHEBI:33019"/>
        <dbReference type="ChEBI" id="CHEBI:61560"/>
        <dbReference type="ChEBI" id="CHEBI:173112"/>
        <dbReference type="EC" id="2.7.7.7"/>
    </reaction>
</comment>
<dbReference type="RefSeq" id="WP_211664704.1">
    <property type="nucleotide sequence ID" value="NZ_FPAS01000001.1"/>
</dbReference>
<feature type="domain" description="Bacterial DNA polymerase III alpha subunit NTPase" evidence="8">
    <location>
        <begin position="248"/>
        <end position="480"/>
    </location>
</feature>
<organism evidence="11 12">
    <name type="scientific">Lishizhenia tianjinensis</name>
    <dbReference type="NCBI Taxonomy" id="477690"/>
    <lineage>
        <taxon>Bacteria</taxon>
        <taxon>Pseudomonadati</taxon>
        <taxon>Bacteroidota</taxon>
        <taxon>Flavobacteriia</taxon>
        <taxon>Flavobacteriales</taxon>
        <taxon>Crocinitomicaceae</taxon>
        <taxon>Lishizhenia</taxon>
    </lineage>
</organism>
<dbReference type="Gene3D" id="1.10.150.870">
    <property type="match status" value="1"/>
</dbReference>
<reference evidence="11 12" key="1">
    <citation type="submission" date="2016-10" db="EMBL/GenBank/DDBJ databases">
        <authorList>
            <person name="de Groot N.N."/>
        </authorList>
    </citation>
    <scope>NUCLEOTIDE SEQUENCE [LARGE SCALE GENOMIC DNA]</scope>
    <source>
        <strain evidence="11 12">CGMCC 1.7005</strain>
    </source>
</reference>
<keyword evidence="3" id="KW-0548">Nucleotidyltransferase</keyword>
<evidence type="ECO:0000313" key="11">
    <source>
        <dbReference type="EMBL" id="SFT49977.1"/>
    </source>
</evidence>
<evidence type="ECO:0000256" key="5">
    <source>
        <dbReference type="ARBA" id="ARBA00022932"/>
    </source>
</evidence>
<evidence type="ECO:0000256" key="1">
    <source>
        <dbReference type="ARBA" id="ARBA00012417"/>
    </source>
</evidence>
<keyword evidence="5" id="KW-0239">DNA-directed DNA polymerase</keyword>
<dbReference type="InterPro" id="IPR004013">
    <property type="entry name" value="PHP_dom"/>
</dbReference>
<feature type="domain" description="DNA polymerase helix-hairpin-helix motif" evidence="9">
    <location>
        <begin position="727"/>
        <end position="811"/>
    </location>
</feature>
<evidence type="ECO:0000256" key="3">
    <source>
        <dbReference type="ARBA" id="ARBA00022695"/>
    </source>
</evidence>
<evidence type="ECO:0000259" key="7">
    <source>
        <dbReference type="Pfam" id="PF02811"/>
    </source>
</evidence>
<dbReference type="InterPro" id="IPR004805">
    <property type="entry name" value="DnaE2/DnaE/PolC"/>
</dbReference>
<gene>
    <name evidence="11" type="ORF">SAMN05216474_0905</name>
</gene>
<dbReference type="InterPro" id="IPR011708">
    <property type="entry name" value="DNA_pol3_alpha_NTPase_dom"/>
</dbReference>
<evidence type="ECO:0000256" key="2">
    <source>
        <dbReference type="ARBA" id="ARBA00022679"/>
    </source>
</evidence>
<dbReference type="Pfam" id="PF02811">
    <property type="entry name" value="PHP"/>
    <property type="match status" value="1"/>
</dbReference>
<dbReference type="Proteomes" id="UP000236454">
    <property type="component" value="Unassembled WGS sequence"/>
</dbReference>
<dbReference type="PANTHER" id="PTHR32294">
    <property type="entry name" value="DNA POLYMERASE III SUBUNIT ALPHA"/>
    <property type="match status" value="1"/>
</dbReference>
<keyword evidence="4" id="KW-0235">DNA replication</keyword>
<keyword evidence="2" id="KW-0808">Transferase</keyword>
<evidence type="ECO:0000256" key="4">
    <source>
        <dbReference type="ARBA" id="ARBA00022705"/>
    </source>
</evidence>
<dbReference type="GO" id="GO:0003887">
    <property type="term" value="F:DNA-directed DNA polymerase activity"/>
    <property type="evidence" value="ECO:0007669"/>
    <property type="project" value="UniProtKB-KW"/>
</dbReference>
<dbReference type="InterPro" id="IPR016195">
    <property type="entry name" value="Pol/histidinol_Pase-like"/>
</dbReference>
<evidence type="ECO:0000313" key="12">
    <source>
        <dbReference type="Proteomes" id="UP000236454"/>
    </source>
</evidence>
<dbReference type="AlphaFoldDB" id="A0A1I6YI21"/>
<dbReference type="EC" id="2.7.7.7" evidence="1"/>
<dbReference type="Pfam" id="PF17657">
    <property type="entry name" value="DNA_pol3_finger"/>
    <property type="match status" value="1"/>
</dbReference>
<accession>A0A1I6YI21</accession>
<proteinExistence type="predicted"/>
<dbReference type="NCBIfam" id="TIGR00594">
    <property type="entry name" value="polc"/>
    <property type="match status" value="1"/>
</dbReference>
<dbReference type="InterPro" id="IPR029460">
    <property type="entry name" value="DNAPol_HHH"/>
</dbReference>
<dbReference type="GO" id="GO:0008408">
    <property type="term" value="F:3'-5' exonuclease activity"/>
    <property type="evidence" value="ECO:0007669"/>
    <property type="project" value="InterPro"/>
</dbReference>
<feature type="domain" description="PHP" evidence="7">
    <location>
        <begin position="4"/>
        <end position="96"/>
    </location>
</feature>
<dbReference type="GO" id="GO:0006260">
    <property type="term" value="P:DNA replication"/>
    <property type="evidence" value="ECO:0007669"/>
    <property type="project" value="UniProtKB-KW"/>
</dbReference>
<dbReference type="Pfam" id="PF14579">
    <property type="entry name" value="HHH_6"/>
    <property type="match status" value="1"/>
</dbReference>
<dbReference type="InterPro" id="IPR040982">
    <property type="entry name" value="DNA_pol3_finger"/>
</dbReference>
<evidence type="ECO:0000256" key="6">
    <source>
        <dbReference type="ARBA" id="ARBA00049244"/>
    </source>
</evidence>
<dbReference type="SUPFAM" id="SSF89550">
    <property type="entry name" value="PHP domain-like"/>
    <property type="match status" value="1"/>
</dbReference>
<name>A0A1I6YI21_9FLAO</name>